<accession>A0AA45R7E4</accession>
<dbReference type="PANTHER" id="PTHR24421">
    <property type="entry name" value="NITRATE/NITRITE SENSOR PROTEIN NARX-RELATED"/>
    <property type="match status" value="1"/>
</dbReference>
<gene>
    <name evidence="14" type="ORF">KCV87_08835</name>
</gene>
<dbReference type="PANTHER" id="PTHR24421:SF10">
    <property type="entry name" value="NITRATE_NITRITE SENSOR PROTEIN NARQ"/>
    <property type="match status" value="1"/>
</dbReference>
<evidence type="ECO:0000256" key="10">
    <source>
        <dbReference type="SAM" id="Phobius"/>
    </source>
</evidence>
<evidence type="ECO:0000256" key="4">
    <source>
        <dbReference type="ARBA" id="ARBA00022679"/>
    </source>
</evidence>
<feature type="domain" description="Signal transduction histidine kinase subgroup 3 dimerisation and phosphoacceptor" evidence="12">
    <location>
        <begin position="161"/>
        <end position="227"/>
    </location>
</feature>
<keyword evidence="9" id="KW-0175">Coiled coil</keyword>
<dbReference type="Pfam" id="PF07730">
    <property type="entry name" value="HisKA_3"/>
    <property type="match status" value="1"/>
</dbReference>
<dbReference type="Pfam" id="PF23539">
    <property type="entry name" value="DUF7134"/>
    <property type="match status" value="1"/>
</dbReference>
<evidence type="ECO:0000256" key="2">
    <source>
        <dbReference type="ARBA" id="ARBA00012438"/>
    </source>
</evidence>
<feature type="domain" description="Histidine kinase/HSP90-like ATPase" evidence="11">
    <location>
        <begin position="270"/>
        <end position="356"/>
    </location>
</feature>
<evidence type="ECO:0000256" key="3">
    <source>
        <dbReference type="ARBA" id="ARBA00022553"/>
    </source>
</evidence>
<evidence type="ECO:0000259" key="13">
    <source>
        <dbReference type="Pfam" id="PF23539"/>
    </source>
</evidence>
<dbReference type="GO" id="GO:0016020">
    <property type="term" value="C:membrane"/>
    <property type="evidence" value="ECO:0007669"/>
    <property type="project" value="InterPro"/>
</dbReference>
<dbReference type="GO" id="GO:0005524">
    <property type="term" value="F:ATP binding"/>
    <property type="evidence" value="ECO:0007669"/>
    <property type="project" value="UniProtKB-KW"/>
</dbReference>
<keyword evidence="10" id="KW-0472">Membrane</keyword>
<sequence>MSLLHAADGLAALAAVVVYLYFASKSTAPQWAELQLALLIGVPLAVRRQWPLAVFVVVVLAQNVATVLQITLEMYLPSAYAAYALGLLVPRRRSLPVLVGALPVTAVALVVGQPWPDDVGLVGAVSVILVASWALGRANRVNRAHRARAERERAERTVEAERRRIARELHDVVAHSLSLIAVKTGTANHVCADLPEVARDALVVAERTSRDTLVEMRRLLGVLRDEDQAAERAPMPGLADLPALVGAARDAGVDVELAAGAPELPDAVGRTVYRLVQESITNVVKHAAPASCRVTIALVDGVAVVEVVDDGPGAPDPLPQGHGLVGMRERVAVYRGALETGNRPEGGFRVRAEVPLG</sequence>
<dbReference type="Proteomes" id="UP000677152">
    <property type="component" value="Chromosome"/>
</dbReference>
<dbReference type="AlphaFoldDB" id="A0AA45R7E4"/>
<dbReference type="InterPro" id="IPR050482">
    <property type="entry name" value="Sensor_HK_TwoCompSys"/>
</dbReference>
<dbReference type="InterPro" id="IPR055558">
    <property type="entry name" value="DUF7134"/>
</dbReference>
<dbReference type="Pfam" id="PF02518">
    <property type="entry name" value="HATPase_c"/>
    <property type="match status" value="1"/>
</dbReference>
<dbReference type="InterPro" id="IPR036890">
    <property type="entry name" value="HATPase_C_sf"/>
</dbReference>
<dbReference type="InterPro" id="IPR003594">
    <property type="entry name" value="HATPase_dom"/>
</dbReference>
<keyword evidence="10" id="KW-1133">Transmembrane helix</keyword>
<dbReference type="Gene3D" id="3.30.565.10">
    <property type="entry name" value="Histidine kinase-like ATPase, C-terminal domain"/>
    <property type="match status" value="1"/>
</dbReference>
<evidence type="ECO:0000256" key="6">
    <source>
        <dbReference type="ARBA" id="ARBA00022777"/>
    </source>
</evidence>
<evidence type="ECO:0000256" key="5">
    <source>
        <dbReference type="ARBA" id="ARBA00022741"/>
    </source>
</evidence>
<dbReference type="InterPro" id="IPR011712">
    <property type="entry name" value="Sig_transdc_His_kin_sub3_dim/P"/>
</dbReference>
<evidence type="ECO:0000256" key="9">
    <source>
        <dbReference type="SAM" id="Coils"/>
    </source>
</evidence>
<feature type="coiled-coil region" evidence="9">
    <location>
        <begin position="144"/>
        <end position="171"/>
    </location>
</feature>
<comment type="catalytic activity">
    <reaction evidence="1">
        <text>ATP + protein L-histidine = ADP + protein N-phospho-L-histidine.</text>
        <dbReference type="EC" id="2.7.13.3"/>
    </reaction>
</comment>
<reference evidence="14" key="1">
    <citation type="submission" date="2021-04" db="EMBL/GenBank/DDBJ databases">
        <title>Genomic sequence of Actinosynnema pretiosum subsp. pretiosum ATCC 31280 (C-14919).</title>
        <authorList>
            <person name="Bai L."/>
            <person name="Wang X."/>
            <person name="Xiao Y."/>
        </authorList>
    </citation>
    <scope>NUCLEOTIDE SEQUENCE</scope>
    <source>
        <strain evidence="14">ATCC 31280</strain>
    </source>
</reference>
<feature type="transmembrane region" description="Helical" evidence="10">
    <location>
        <begin position="95"/>
        <end position="113"/>
    </location>
</feature>
<evidence type="ECO:0000256" key="8">
    <source>
        <dbReference type="ARBA" id="ARBA00023012"/>
    </source>
</evidence>
<keyword evidence="3" id="KW-0597">Phosphoprotein</keyword>
<feature type="transmembrane region" description="Helical" evidence="10">
    <location>
        <begin position="6"/>
        <end position="24"/>
    </location>
</feature>
<feature type="transmembrane region" description="Helical" evidence="10">
    <location>
        <begin position="119"/>
        <end position="136"/>
    </location>
</feature>
<keyword evidence="4" id="KW-0808">Transferase</keyword>
<keyword evidence="10" id="KW-0812">Transmembrane</keyword>
<name>A0AA45R7E4_9PSEU</name>
<evidence type="ECO:0000256" key="1">
    <source>
        <dbReference type="ARBA" id="ARBA00000085"/>
    </source>
</evidence>
<protein>
    <recommendedName>
        <fullName evidence="2">histidine kinase</fullName>
        <ecNumber evidence="2">2.7.13.3</ecNumber>
    </recommendedName>
</protein>
<dbReference type="SUPFAM" id="SSF55874">
    <property type="entry name" value="ATPase domain of HSP90 chaperone/DNA topoisomerase II/histidine kinase"/>
    <property type="match status" value="1"/>
</dbReference>
<dbReference type="GO" id="GO:0046983">
    <property type="term" value="F:protein dimerization activity"/>
    <property type="evidence" value="ECO:0007669"/>
    <property type="project" value="InterPro"/>
</dbReference>
<keyword evidence="5" id="KW-0547">Nucleotide-binding</keyword>
<keyword evidence="7" id="KW-0067">ATP-binding</keyword>
<feature type="domain" description="DUF7134" evidence="13">
    <location>
        <begin position="7"/>
        <end position="142"/>
    </location>
</feature>
<evidence type="ECO:0000313" key="14">
    <source>
        <dbReference type="EMBL" id="QUF07819.1"/>
    </source>
</evidence>
<dbReference type="GO" id="GO:0000155">
    <property type="term" value="F:phosphorelay sensor kinase activity"/>
    <property type="evidence" value="ECO:0007669"/>
    <property type="project" value="InterPro"/>
</dbReference>
<dbReference type="Gene3D" id="1.20.5.1930">
    <property type="match status" value="1"/>
</dbReference>
<evidence type="ECO:0000259" key="11">
    <source>
        <dbReference type="Pfam" id="PF02518"/>
    </source>
</evidence>
<evidence type="ECO:0000259" key="12">
    <source>
        <dbReference type="Pfam" id="PF07730"/>
    </source>
</evidence>
<proteinExistence type="predicted"/>
<dbReference type="EC" id="2.7.13.3" evidence="2"/>
<keyword evidence="8" id="KW-0902">Two-component regulatory system</keyword>
<evidence type="ECO:0000256" key="7">
    <source>
        <dbReference type="ARBA" id="ARBA00022840"/>
    </source>
</evidence>
<dbReference type="CDD" id="cd16917">
    <property type="entry name" value="HATPase_UhpB-NarQ-NarX-like"/>
    <property type="match status" value="1"/>
</dbReference>
<organism evidence="14 15">
    <name type="scientific">Actinosynnema pretiosum subsp. pretiosum</name>
    <dbReference type="NCBI Taxonomy" id="103721"/>
    <lineage>
        <taxon>Bacteria</taxon>
        <taxon>Bacillati</taxon>
        <taxon>Actinomycetota</taxon>
        <taxon>Actinomycetes</taxon>
        <taxon>Pseudonocardiales</taxon>
        <taxon>Pseudonocardiaceae</taxon>
        <taxon>Actinosynnema</taxon>
    </lineage>
</organism>
<feature type="transmembrane region" description="Helical" evidence="10">
    <location>
        <begin position="36"/>
        <end position="61"/>
    </location>
</feature>
<keyword evidence="6 14" id="KW-0418">Kinase</keyword>
<dbReference type="EMBL" id="CP073249">
    <property type="protein sequence ID" value="QUF07819.1"/>
    <property type="molecule type" value="Genomic_DNA"/>
</dbReference>
<evidence type="ECO:0000313" key="15">
    <source>
        <dbReference type="Proteomes" id="UP000677152"/>
    </source>
</evidence>